<evidence type="ECO:0000313" key="28">
    <source>
        <dbReference type="Proteomes" id="UP001145742"/>
    </source>
</evidence>
<dbReference type="PANTHER" id="PTHR16768">
    <property type="entry name" value="DOWN REGULATED IN RENAL CARCINOMA 1/TU3A"/>
    <property type="match status" value="1"/>
</dbReference>
<evidence type="ECO:0000256" key="20">
    <source>
        <dbReference type="ARBA" id="ARBA00034103"/>
    </source>
</evidence>
<evidence type="ECO:0000256" key="12">
    <source>
        <dbReference type="ARBA" id="ARBA00023018"/>
    </source>
</evidence>
<evidence type="ECO:0000256" key="6">
    <source>
        <dbReference type="ARBA" id="ARBA00022475"/>
    </source>
</evidence>
<reference evidence="27" key="1">
    <citation type="submission" date="2019-10" db="EMBL/GenBank/DDBJ databases">
        <authorList>
            <person name="Soares A.E.R."/>
            <person name="Aleixo A."/>
            <person name="Schneider P."/>
            <person name="Miyaki C.Y."/>
            <person name="Schneider M.P."/>
            <person name="Mello C."/>
            <person name="Vasconcelos A.T.R."/>
        </authorList>
    </citation>
    <scope>NUCLEOTIDE SEQUENCE</scope>
    <source>
        <tissue evidence="27">Muscle</tissue>
    </source>
</reference>
<dbReference type="CDD" id="cd13940">
    <property type="entry name" value="ILEI_FAM3C"/>
    <property type="match status" value="1"/>
</dbReference>
<keyword evidence="18" id="KW-0966">Cell projection</keyword>
<evidence type="ECO:0000256" key="25">
    <source>
        <dbReference type="SAM" id="Phobius"/>
    </source>
</evidence>
<evidence type="ECO:0000256" key="2">
    <source>
        <dbReference type="ARBA" id="ARBA00004236"/>
    </source>
</evidence>
<keyword evidence="13" id="KW-0175">Coiled coil</keyword>
<keyword evidence="10" id="KW-0965">Cell junction</keyword>
<protein>
    <recommendedName>
        <fullName evidence="21">Actin-associated protein FAM107A</fullName>
    </recommendedName>
</protein>
<dbReference type="EMBL" id="WHWB01034626">
    <property type="protein sequence ID" value="KAJ7406841.1"/>
    <property type="molecule type" value="Genomic_DNA"/>
</dbReference>
<evidence type="ECO:0000256" key="8">
    <source>
        <dbReference type="ARBA" id="ARBA00022604"/>
    </source>
</evidence>
<keyword evidence="15" id="KW-0009">Actin-binding</keyword>
<evidence type="ECO:0000256" key="3">
    <source>
        <dbReference type="ARBA" id="ARBA00004246"/>
    </source>
</evidence>
<evidence type="ECO:0000256" key="5">
    <source>
        <dbReference type="ARBA" id="ARBA00004529"/>
    </source>
</evidence>
<evidence type="ECO:0000256" key="1">
    <source>
        <dbReference type="ARBA" id="ARBA00004123"/>
    </source>
</evidence>
<dbReference type="Pfam" id="PF15711">
    <property type="entry name" value="ILEI"/>
    <property type="match status" value="1"/>
</dbReference>
<evidence type="ECO:0000313" key="27">
    <source>
        <dbReference type="EMBL" id="KAJ7406841.1"/>
    </source>
</evidence>
<evidence type="ECO:0000256" key="4">
    <source>
        <dbReference type="ARBA" id="ARBA00004316"/>
    </source>
</evidence>
<evidence type="ECO:0000256" key="13">
    <source>
        <dbReference type="ARBA" id="ARBA00023054"/>
    </source>
</evidence>
<keyword evidence="17" id="KW-0539">Nucleus</keyword>
<evidence type="ECO:0000256" key="22">
    <source>
        <dbReference type="ARBA" id="ARBA00045129"/>
    </source>
</evidence>
<dbReference type="PROSITE" id="PS52031">
    <property type="entry name" value="GG_LECTIN"/>
    <property type="match status" value="1"/>
</dbReference>
<dbReference type="Proteomes" id="UP001145742">
    <property type="component" value="Unassembled WGS sequence"/>
</dbReference>
<evidence type="ECO:0000256" key="9">
    <source>
        <dbReference type="ARBA" id="ARBA00022734"/>
    </source>
</evidence>
<evidence type="ECO:0000256" key="24">
    <source>
        <dbReference type="SAM" id="MobiDB-lite"/>
    </source>
</evidence>
<evidence type="ECO:0000256" key="23">
    <source>
        <dbReference type="PROSITE-ProRule" id="PRU01375"/>
    </source>
</evidence>
<evidence type="ECO:0000256" key="21">
    <source>
        <dbReference type="ARBA" id="ARBA00040095"/>
    </source>
</evidence>
<keyword evidence="8" id="KW-0341">Growth regulation</keyword>
<evidence type="ECO:0000256" key="19">
    <source>
        <dbReference type="ARBA" id="ARBA00023306"/>
    </source>
</evidence>
<feature type="transmembrane region" description="Helical" evidence="25">
    <location>
        <begin position="6"/>
        <end position="27"/>
    </location>
</feature>
<keyword evidence="16" id="KW-0206">Cytoskeleton</keyword>
<keyword evidence="28" id="KW-1185">Reference proteome</keyword>
<gene>
    <name evidence="27" type="ORF">WISP_129865</name>
</gene>
<dbReference type="PANTHER" id="PTHR16768:SF3">
    <property type="entry name" value="ACTIN-ASSOCIATED PROTEIN FAM107A"/>
    <property type="match status" value="1"/>
</dbReference>
<comment type="subcellular location">
    <subcellularLocation>
        <location evidence="3">Cell junction</location>
        <location evidence="3">Focal adhesion</location>
    </subcellularLocation>
    <subcellularLocation>
        <location evidence="2">Cell membrane</location>
    </subcellularLocation>
    <subcellularLocation>
        <location evidence="4">Cell projection</location>
    </subcellularLocation>
    <subcellularLocation>
        <location evidence="5">Cytoplasm</location>
        <location evidence="5">Cytoskeleton</location>
        <location evidence="5">Stress fiber</location>
    </subcellularLocation>
    <subcellularLocation>
        <location evidence="1">Nucleus</location>
    </subcellularLocation>
    <subcellularLocation>
        <location evidence="20">Synapse</location>
    </subcellularLocation>
</comment>
<feature type="compositionally biased region" description="Low complexity" evidence="24">
    <location>
        <begin position="225"/>
        <end position="241"/>
    </location>
</feature>
<evidence type="ECO:0000259" key="26">
    <source>
        <dbReference type="Pfam" id="PF15711"/>
    </source>
</evidence>
<dbReference type="InterPro" id="IPR009533">
    <property type="entry name" value="FAM107"/>
</dbReference>
<feature type="region of interest" description="Disordered" evidence="24">
    <location>
        <begin position="346"/>
        <end position="385"/>
    </location>
</feature>
<evidence type="ECO:0000256" key="18">
    <source>
        <dbReference type="ARBA" id="ARBA00023273"/>
    </source>
</evidence>
<name>A0ABQ9CVG9_9PASS</name>
<keyword evidence="25" id="KW-1133">Transmembrane helix</keyword>
<sequence length="385" mass="43465">MRISGVIRYVVLLITLLGTWFIMQTYFHHSWKSISLRSWLGEKLPRHKCGNQKSCPQNYFAFKIISGAANVVGPSICFDGSVLMSSVKNNIGRGLNIALVNGTTGQLLNTNTFDMYSGDIKKLETFLQGIKRGTLVLTASYDDAATKMNDKVRAFFTELGSSHVSELGFRDNWVFLGAKGLMNKSPFEKSAASPETVEQSFISGTTPPIQGKNKLLRQKEYSLQSKGPSGSRKPGSGSSASMYTEIQRERPDGRSILTHPDYIDGNPDLIKPKKLLNPVKASKSHQELHRELLMNHKRGLGVESKPELQRVLEHRRRDLLIKQKKEEEEAKKLQSPFEKELLKRHQRLDQLEKEQEKQEDHAPEFIKVKENLRRTSTVTGDEKAA</sequence>
<evidence type="ECO:0000256" key="17">
    <source>
        <dbReference type="ARBA" id="ARBA00023242"/>
    </source>
</evidence>
<organism evidence="27 28">
    <name type="scientific">Willisornis vidua</name>
    <name type="common">Xingu scale-backed antbird</name>
    <dbReference type="NCBI Taxonomy" id="1566151"/>
    <lineage>
        <taxon>Eukaryota</taxon>
        <taxon>Metazoa</taxon>
        <taxon>Chordata</taxon>
        <taxon>Craniata</taxon>
        <taxon>Vertebrata</taxon>
        <taxon>Euteleostomi</taxon>
        <taxon>Archelosauria</taxon>
        <taxon>Archosauria</taxon>
        <taxon>Dinosauria</taxon>
        <taxon>Saurischia</taxon>
        <taxon>Theropoda</taxon>
        <taxon>Coelurosauria</taxon>
        <taxon>Aves</taxon>
        <taxon>Neognathae</taxon>
        <taxon>Neoaves</taxon>
        <taxon>Telluraves</taxon>
        <taxon>Australaves</taxon>
        <taxon>Passeriformes</taxon>
        <taxon>Thamnophilidae</taxon>
        <taxon>Willisornis</taxon>
    </lineage>
</organism>
<keyword evidence="7" id="KW-0963">Cytoplasm</keyword>
<feature type="domain" description="ILEI/PANDER" evidence="26">
    <location>
        <begin position="93"/>
        <end position="180"/>
    </location>
</feature>
<feature type="compositionally biased region" description="Basic and acidic residues" evidence="24">
    <location>
        <begin position="346"/>
        <end position="373"/>
    </location>
</feature>
<evidence type="ECO:0000256" key="10">
    <source>
        <dbReference type="ARBA" id="ARBA00022949"/>
    </source>
</evidence>
<dbReference type="InterPro" id="IPR039475">
    <property type="entry name" value="ILEI_FAM3C"/>
</dbReference>
<keyword evidence="11" id="KW-0346">Stress response</keyword>
<comment type="caution">
    <text evidence="27">The sequence shown here is derived from an EMBL/GenBank/DDBJ whole genome shotgun (WGS) entry which is preliminary data.</text>
</comment>
<feature type="region of interest" description="Disordered" evidence="24">
    <location>
        <begin position="221"/>
        <end position="270"/>
    </location>
</feature>
<evidence type="ECO:0000256" key="16">
    <source>
        <dbReference type="ARBA" id="ARBA00023212"/>
    </source>
</evidence>
<comment type="function">
    <text evidence="22">Stress-inducible actin-binding protein that plays a role in synaptic and cognitive functions by modulating actin filamentous (F-actin) dynamics. Mediates polymerization of globular actin to F-actin. Also binds to, stabilizes and bundles F-actin. Involved in synaptic function by regulating neurite outgrowth in an actin-dependent manner and for the acquisition of hippocampus-dependent cognitive function, such as learning and long-term memory. Plays a role in the actin and microtubule cytoskeleton organization; negatively regulates focal adhesion (FA) assembly promoting malignant glial cell migration in an actin-, microtubule- and MAP1A-dependent manner. Also involved in neuroblastoma G1/S phase cell cycle progression and cell proliferation inhibition by stimulating ubiquitination of NF-kappa-B subunit RELA and NF-kappa-B degradation in a COMMD1- and actin-dependent manner. May play a role in tumor development.</text>
</comment>
<dbReference type="InterPro" id="IPR039477">
    <property type="entry name" value="ILEI/PANDER_dom"/>
</dbReference>
<keyword evidence="25" id="KW-0812">Transmembrane</keyword>
<keyword evidence="12" id="KW-0770">Synapse</keyword>
<keyword evidence="14 25" id="KW-0472">Membrane</keyword>
<evidence type="ECO:0000256" key="14">
    <source>
        <dbReference type="ARBA" id="ARBA00023136"/>
    </source>
</evidence>
<accession>A0ABQ9CVG9</accession>
<evidence type="ECO:0000256" key="7">
    <source>
        <dbReference type="ARBA" id="ARBA00022490"/>
    </source>
</evidence>
<proteinExistence type="predicted"/>
<evidence type="ECO:0000256" key="11">
    <source>
        <dbReference type="ARBA" id="ARBA00023016"/>
    </source>
</evidence>
<evidence type="ECO:0000256" key="15">
    <source>
        <dbReference type="ARBA" id="ARBA00023203"/>
    </source>
</evidence>
<dbReference type="Pfam" id="PF06625">
    <property type="entry name" value="DUF1151"/>
    <property type="match status" value="1"/>
</dbReference>
<keyword evidence="6" id="KW-1003">Cell membrane</keyword>
<keyword evidence="19" id="KW-0131">Cell cycle</keyword>
<keyword evidence="9 23" id="KW-0430">Lectin</keyword>